<keyword evidence="3" id="KW-1185">Reference proteome</keyword>
<evidence type="ECO:0008006" key="4">
    <source>
        <dbReference type="Google" id="ProtNLM"/>
    </source>
</evidence>
<organism evidence="2 3">
    <name type="scientific">Bergeyella porcorum</name>
    <dbReference type="NCBI Taxonomy" id="1735111"/>
    <lineage>
        <taxon>Bacteria</taxon>
        <taxon>Pseudomonadati</taxon>
        <taxon>Bacteroidota</taxon>
        <taxon>Flavobacteriia</taxon>
        <taxon>Flavobacteriales</taxon>
        <taxon>Weeksellaceae</taxon>
        <taxon>Bergeyella</taxon>
    </lineage>
</organism>
<dbReference type="KEGG" id="bpor:BPO_0392"/>
<evidence type="ECO:0000313" key="3">
    <source>
        <dbReference type="Proteomes" id="UP001432059"/>
    </source>
</evidence>
<evidence type="ECO:0000256" key="1">
    <source>
        <dbReference type="SAM" id="Coils"/>
    </source>
</evidence>
<proteinExistence type="predicted"/>
<evidence type="ECO:0000313" key="2">
    <source>
        <dbReference type="EMBL" id="WOC51039.1"/>
    </source>
</evidence>
<dbReference type="RefSeq" id="WP_327984716.1">
    <property type="nucleotide sequence ID" value="NZ_CP136426.1"/>
</dbReference>
<protein>
    <recommendedName>
        <fullName evidence="4">Chromosome partitioning protein ParA</fullName>
    </recommendedName>
</protein>
<gene>
    <name evidence="2" type="ORF">BPO_0392</name>
</gene>
<feature type="coiled-coil region" evidence="1">
    <location>
        <begin position="95"/>
        <end position="157"/>
    </location>
</feature>
<accession>A0AAU0F048</accession>
<dbReference type="EMBL" id="CP136426">
    <property type="protein sequence ID" value="WOC51039.1"/>
    <property type="molecule type" value="Genomic_DNA"/>
</dbReference>
<dbReference type="AlphaFoldDB" id="A0AAU0F048"/>
<keyword evidence="1" id="KW-0175">Coiled coil</keyword>
<sequence>MKNKIIISLSALVVGLSAYLFYDSTNGDMSEAEIKTEFMNLKSDYELLQVDLENNMKDLAISNNTILMQKSQIETILKKNAISEEELLVAKQLMSEISQNVMKEYNKRIEHLQKDKAALNLQTEKDAEKQKTLLAQIKTLEKDKKNLNQQIEREKLNSLKKDNLIKYASKLSISNFILKGVKVRRSGKEVQTDKASRIDKLEVSFDINENLLAETGEKELYLVVHLPDKTLATFSNKASGTFLLNGEQKVYSEKLMINYINGTNVTVTTQWENDDFQRGNYVLEVYEKTPSGIKNIGKATKALE</sequence>
<reference evidence="2" key="1">
    <citation type="submission" date="2023-10" db="EMBL/GenBank/DDBJ databases">
        <title>Characterization and whole genome sequencing of a novel strain of Bergeyella porcorum QD2021 isolated from pig.</title>
        <authorList>
            <person name="Liu G."/>
            <person name="Chen C."/>
            <person name="Han X."/>
        </authorList>
    </citation>
    <scope>NUCLEOTIDE SEQUENCE</scope>
    <source>
        <strain evidence="2">QD2021</strain>
    </source>
</reference>
<name>A0AAU0F048_9FLAO</name>
<dbReference type="Proteomes" id="UP001432059">
    <property type="component" value="Chromosome"/>
</dbReference>